<reference evidence="1 2" key="1">
    <citation type="submission" date="2017-11" db="EMBL/GenBank/DDBJ databases">
        <title>Taxonomic description and genome sequences of Spirosoma HA7 sp. nov., isolated from pollen microhabitat of Corylus avellana.</title>
        <authorList>
            <person name="Ambika Manirajan B."/>
            <person name="Suarez C."/>
            <person name="Ratering S."/>
            <person name="Geissler-Plaum R."/>
            <person name="Cardinale M."/>
            <person name="Sylvia S."/>
        </authorList>
    </citation>
    <scope>NUCLEOTIDE SEQUENCE [LARGE SCALE GENOMIC DNA]</scope>
    <source>
        <strain evidence="1 2">HA7</strain>
    </source>
</reference>
<name>A0A2K8ZAR6_9BACT</name>
<keyword evidence="2" id="KW-1185">Reference proteome</keyword>
<evidence type="ECO:0008006" key="3">
    <source>
        <dbReference type="Google" id="ProtNLM"/>
    </source>
</evidence>
<evidence type="ECO:0000313" key="1">
    <source>
        <dbReference type="EMBL" id="AUD06940.1"/>
    </source>
</evidence>
<evidence type="ECO:0000313" key="2">
    <source>
        <dbReference type="Proteomes" id="UP000232883"/>
    </source>
</evidence>
<dbReference type="KEGG" id="spir:CWM47_36935"/>
<sequence>MKAVLIDDEPHNLSNMQALLETYCPQIDVCAVALNAEQGKAALYTHQPDLDLQQYSGDFLGGH</sequence>
<dbReference type="InterPro" id="IPR011006">
    <property type="entry name" value="CheY-like_superfamily"/>
</dbReference>
<organism evidence="1 2">
    <name type="scientific">Spirosoma pollinicola</name>
    <dbReference type="NCBI Taxonomy" id="2057025"/>
    <lineage>
        <taxon>Bacteria</taxon>
        <taxon>Pseudomonadati</taxon>
        <taxon>Bacteroidota</taxon>
        <taxon>Cytophagia</taxon>
        <taxon>Cytophagales</taxon>
        <taxon>Cytophagaceae</taxon>
        <taxon>Spirosoma</taxon>
    </lineage>
</organism>
<proteinExistence type="predicted"/>
<dbReference type="RefSeq" id="WP_100993471.1">
    <property type="nucleotide sequence ID" value="NZ_CP025096.1"/>
</dbReference>
<protein>
    <recommendedName>
        <fullName evidence="3">Response regulatory domain-containing protein</fullName>
    </recommendedName>
</protein>
<dbReference type="AlphaFoldDB" id="A0A2K8ZAR6"/>
<accession>A0A2K8ZAR6</accession>
<dbReference type="SUPFAM" id="SSF52172">
    <property type="entry name" value="CheY-like"/>
    <property type="match status" value="1"/>
</dbReference>
<dbReference type="EMBL" id="CP025096">
    <property type="protein sequence ID" value="AUD06940.1"/>
    <property type="molecule type" value="Genomic_DNA"/>
</dbReference>
<dbReference type="Proteomes" id="UP000232883">
    <property type="component" value="Chromosome"/>
</dbReference>
<gene>
    <name evidence="1" type="ORF">CWM47_36935</name>
</gene>